<sequence length="146" mass="17212">MEKNPISKKIKLLLVIVCLVAIIGVSVYIVLPFLSVNHDRTLEESLNNKLKEENTNSLNLGDYINYDWKRAYYFTPYTSESYMKEQLGFRFYDPVNLSIRDDIELFVVVKEDNTFEYASVELRYGYLLQKEEYVTPEHDVIEITHP</sequence>
<reference evidence="2 3" key="1">
    <citation type="submission" date="2017-07" db="EMBL/GenBank/DDBJ databases">
        <title>Isolation and whole genome analysis of endospore-forming bacteria from heroin.</title>
        <authorList>
            <person name="Kalinowski J."/>
            <person name="Ahrens B."/>
            <person name="Al-Dilaimi A."/>
            <person name="Winkler A."/>
            <person name="Wibberg D."/>
            <person name="Schleenbecker U."/>
            <person name="Ruckert C."/>
            <person name="Wolfel R."/>
            <person name="Grass G."/>
        </authorList>
    </citation>
    <scope>NUCLEOTIDE SEQUENCE [LARGE SCALE GENOMIC DNA]</scope>
    <source>
        <strain evidence="2 3">7517-1</strain>
    </source>
</reference>
<dbReference type="RefSeq" id="WP_095219436.1">
    <property type="nucleotide sequence ID" value="NZ_NPBJ01000023.1"/>
</dbReference>
<evidence type="ECO:0000313" key="2">
    <source>
        <dbReference type="EMBL" id="PAD99235.1"/>
    </source>
</evidence>
<keyword evidence="1" id="KW-0812">Transmembrane</keyword>
<evidence type="ECO:0000256" key="1">
    <source>
        <dbReference type="SAM" id="Phobius"/>
    </source>
</evidence>
<proteinExistence type="predicted"/>
<feature type="transmembrane region" description="Helical" evidence="1">
    <location>
        <begin position="12"/>
        <end position="34"/>
    </location>
</feature>
<comment type="caution">
    <text evidence="2">The sequence shown here is derived from an EMBL/GenBank/DDBJ whole genome shotgun (WGS) entry which is preliminary data.</text>
</comment>
<name>A0ABX4GWH6_9BACI</name>
<organism evidence="2 3">
    <name type="scientific">Terribacillus saccharophilus</name>
    <dbReference type="NCBI Taxonomy" id="361277"/>
    <lineage>
        <taxon>Bacteria</taxon>
        <taxon>Bacillati</taxon>
        <taxon>Bacillota</taxon>
        <taxon>Bacilli</taxon>
        <taxon>Bacillales</taxon>
        <taxon>Bacillaceae</taxon>
        <taxon>Terribacillus</taxon>
    </lineage>
</organism>
<keyword evidence="1" id="KW-0472">Membrane</keyword>
<gene>
    <name evidence="2" type="ORF">CHH48_12240</name>
</gene>
<keyword evidence="1" id="KW-1133">Transmembrane helix</keyword>
<dbReference type="EMBL" id="NPBJ01000023">
    <property type="protein sequence ID" value="PAD99235.1"/>
    <property type="molecule type" value="Genomic_DNA"/>
</dbReference>
<accession>A0ABX4GWH6</accession>
<keyword evidence="3" id="KW-1185">Reference proteome</keyword>
<protein>
    <submittedName>
        <fullName evidence="2">Uncharacterized protein</fullName>
    </submittedName>
</protein>
<dbReference type="Proteomes" id="UP000216852">
    <property type="component" value="Unassembled WGS sequence"/>
</dbReference>
<evidence type="ECO:0000313" key="3">
    <source>
        <dbReference type="Proteomes" id="UP000216852"/>
    </source>
</evidence>